<dbReference type="Proteomes" id="UP000233469">
    <property type="component" value="Unassembled WGS sequence"/>
</dbReference>
<evidence type="ECO:0000313" key="2">
    <source>
        <dbReference type="EMBL" id="PKK58325.1"/>
    </source>
</evidence>
<reference evidence="2 3" key="2">
    <citation type="submission" date="2017-10" db="EMBL/GenBank/DDBJ databases">
        <title>Extensive intraspecific genome diversity in a model arbuscular mycorrhizal fungus.</title>
        <authorList>
            <person name="Chen E.C.H."/>
            <person name="Morin E."/>
            <person name="Baudet D."/>
            <person name="Noel J."/>
            <person name="Ndikumana S."/>
            <person name="Charron P."/>
            <person name="St-Onge C."/>
            <person name="Giorgi J."/>
            <person name="Grigoriev I.V."/>
            <person name="Roux C."/>
            <person name="Martin F.M."/>
            <person name="Corradi N."/>
        </authorList>
    </citation>
    <scope>NUCLEOTIDE SEQUENCE [LARGE SCALE GENOMIC DNA]</scope>
    <source>
        <strain evidence="2 3">C2</strain>
    </source>
</reference>
<accession>A0A2N1M9L1</accession>
<sequence>MGIMDYMANGMEQSIVLLASLQATNSNSRLWLRQSCGPITWPEALRQMRRRYQRNSCRRIGAVRRKIGIYIRIIFFACIKSVMESELALLREENARLMAKITGLEFEKAELIERVAKLEEKQLENVVIKNILHASCVSASGQVSRKT</sequence>
<evidence type="ECO:0000313" key="3">
    <source>
        <dbReference type="Proteomes" id="UP000233469"/>
    </source>
</evidence>
<feature type="coiled-coil region" evidence="1">
    <location>
        <begin position="80"/>
        <end position="121"/>
    </location>
</feature>
<dbReference type="EMBL" id="LLXL01003676">
    <property type="protein sequence ID" value="PKK58325.1"/>
    <property type="molecule type" value="Genomic_DNA"/>
</dbReference>
<keyword evidence="1" id="KW-0175">Coiled coil</keyword>
<organism evidence="2 3">
    <name type="scientific">Rhizophagus irregularis</name>
    <dbReference type="NCBI Taxonomy" id="588596"/>
    <lineage>
        <taxon>Eukaryota</taxon>
        <taxon>Fungi</taxon>
        <taxon>Fungi incertae sedis</taxon>
        <taxon>Mucoromycota</taxon>
        <taxon>Glomeromycotina</taxon>
        <taxon>Glomeromycetes</taxon>
        <taxon>Glomerales</taxon>
        <taxon>Glomeraceae</taxon>
        <taxon>Rhizophagus</taxon>
    </lineage>
</organism>
<gene>
    <name evidence="2" type="ORF">RhiirC2_720614</name>
</gene>
<comment type="caution">
    <text evidence="2">The sequence shown here is derived from an EMBL/GenBank/DDBJ whole genome shotgun (WGS) entry which is preliminary data.</text>
</comment>
<proteinExistence type="predicted"/>
<evidence type="ECO:0000256" key="1">
    <source>
        <dbReference type="SAM" id="Coils"/>
    </source>
</evidence>
<protein>
    <submittedName>
        <fullName evidence="2">Uncharacterized protein</fullName>
    </submittedName>
</protein>
<dbReference type="AlphaFoldDB" id="A0A2N1M9L1"/>
<dbReference type="VEuPathDB" id="FungiDB:FUN_019067"/>
<name>A0A2N1M9L1_9GLOM</name>
<reference evidence="2 3" key="1">
    <citation type="submission" date="2016-04" db="EMBL/GenBank/DDBJ databases">
        <title>Genome analyses suggest a sexual origin of heterokaryosis in a supposedly ancient asexual fungus.</title>
        <authorList>
            <person name="Ropars J."/>
            <person name="Sedzielewska K."/>
            <person name="Noel J."/>
            <person name="Charron P."/>
            <person name="Farinelli L."/>
            <person name="Marton T."/>
            <person name="Kruger M."/>
            <person name="Pelin A."/>
            <person name="Brachmann A."/>
            <person name="Corradi N."/>
        </authorList>
    </citation>
    <scope>NUCLEOTIDE SEQUENCE [LARGE SCALE GENOMIC DNA]</scope>
    <source>
        <strain evidence="2 3">C2</strain>
    </source>
</reference>